<accession>A0A6A5XVV0</accession>
<feature type="chain" id="PRO_5025690597" evidence="4">
    <location>
        <begin position="17"/>
        <end position="481"/>
    </location>
</feature>
<keyword evidence="8" id="KW-1185">Reference proteome</keyword>
<dbReference type="Proteomes" id="UP000799778">
    <property type="component" value="Unassembled WGS sequence"/>
</dbReference>
<dbReference type="OrthoDB" id="2012278at2759"/>
<evidence type="ECO:0000313" key="7">
    <source>
        <dbReference type="EMBL" id="KAF2016957.1"/>
    </source>
</evidence>
<keyword evidence="2 4" id="KW-0732">Signal</keyword>
<dbReference type="PANTHER" id="PTHR11069:SF23">
    <property type="entry name" value="LYSOSOMAL ACID GLUCOSYLCERAMIDASE"/>
    <property type="match status" value="1"/>
</dbReference>
<dbReference type="GO" id="GO:0004348">
    <property type="term" value="F:glucosylceramidase activity"/>
    <property type="evidence" value="ECO:0007669"/>
    <property type="project" value="InterPro"/>
</dbReference>
<feature type="domain" description="Glycosyl hydrolase family 30 beta sandwich" evidence="6">
    <location>
        <begin position="380"/>
        <end position="467"/>
    </location>
</feature>
<dbReference type="GO" id="GO:0006680">
    <property type="term" value="P:glucosylceramide catabolic process"/>
    <property type="evidence" value="ECO:0007669"/>
    <property type="project" value="TreeGrafter"/>
</dbReference>
<dbReference type="InterPro" id="IPR001139">
    <property type="entry name" value="Glyco_hydro_30"/>
</dbReference>
<evidence type="ECO:0000256" key="3">
    <source>
        <dbReference type="ARBA" id="ARBA00022801"/>
    </source>
</evidence>
<organism evidence="7 8">
    <name type="scientific">Aaosphaeria arxii CBS 175.79</name>
    <dbReference type="NCBI Taxonomy" id="1450172"/>
    <lineage>
        <taxon>Eukaryota</taxon>
        <taxon>Fungi</taxon>
        <taxon>Dikarya</taxon>
        <taxon>Ascomycota</taxon>
        <taxon>Pezizomycotina</taxon>
        <taxon>Dothideomycetes</taxon>
        <taxon>Pleosporomycetidae</taxon>
        <taxon>Pleosporales</taxon>
        <taxon>Pleosporales incertae sedis</taxon>
        <taxon>Aaosphaeria</taxon>
    </lineage>
</organism>
<dbReference type="Gene3D" id="2.60.40.1180">
    <property type="entry name" value="Golgi alpha-mannosidase II"/>
    <property type="match status" value="1"/>
</dbReference>
<dbReference type="EMBL" id="ML978068">
    <property type="protein sequence ID" value="KAF2016957.1"/>
    <property type="molecule type" value="Genomic_DNA"/>
</dbReference>
<gene>
    <name evidence="7" type="ORF">BU24DRAFT_448739</name>
</gene>
<dbReference type="InterPro" id="IPR017853">
    <property type="entry name" value="GH"/>
</dbReference>
<dbReference type="InterPro" id="IPR013780">
    <property type="entry name" value="Glyco_hydro_b"/>
</dbReference>
<name>A0A6A5XVV0_9PLEO</name>
<feature type="domain" description="Glycosyl hydrolase family 59 catalytic" evidence="5">
    <location>
        <begin position="41"/>
        <end position="374"/>
    </location>
</feature>
<evidence type="ECO:0000259" key="5">
    <source>
        <dbReference type="Pfam" id="PF02057"/>
    </source>
</evidence>
<protein>
    <submittedName>
        <fullName evidence="7">Glycoside hydrolase family 30 protein</fullName>
    </submittedName>
</protein>
<dbReference type="GeneID" id="54288307"/>
<dbReference type="Pfam" id="PF02057">
    <property type="entry name" value="Glyco_hydro_59"/>
    <property type="match status" value="1"/>
</dbReference>
<dbReference type="SUPFAM" id="SSF51011">
    <property type="entry name" value="Glycosyl hydrolase domain"/>
    <property type="match status" value="1"/>
</dbReference>
<dbReference type="Gene3D" id="3.20.20.80">
    <property type="entry name" value="Glycosidases"/>
    <property type="match status" value="1"/>
</dbReference>
<dbReference type="GO" id="GO:0016020">
    <property type="term" value="C:membrane"/>
    <property type="evidence" value="ECO:0007669"/>
    <property type="project" value="GOC"/>
</dbReference>
<sequence length="481" mass="51100">MHISFIVPALAATAIAAPSIGPRQAVQKITVDATKQYQTIDGFGFSGAFQRANLIVNLKEPKQSEVLNLLFNTTTGAGFSIVRNGIGSTVDSSKDFMNTILPKCPSSPDGVPDYKWDGKDSGQLFLSQQAVKFGVKTFYGNAWSAPGCMKTNGNDANGGSLCGISGARCNSGDWRQAYANYLVKYVQLYAESGVKVTHLGFLNEPDMTTSYASMRSDGTQAAEFIKILRPTLDRNNLTDVGINCCEATGWSIANQHASQIASAGADGMIYAMTSHEYTSRIGSPMRTKAKVWQTEYCDLNGGWSTGWYQNGGAGDGFTWANNIFNGIVNSNLSAYIFWEGIQDRATNNNNNEKLILVEGQTYQVSKRLWAFAQFRVVRPGAVRIGASGGSNLKSAAFANADGSTAVVVINSGTGAQTVGISLGADALKGKTVQAWYTDNTHDASVTEVKIGDDGTASASVPGRGMISFLVSGTTTNAKAAV</sequence>
<comment type="similarity">
    <text evidence="1">Belongs to the glycosyl hydrolase 30 family.</text>
</comment>
<evidence type="ECO:0000256" key="2">
    <source>
        <dbReference type="ARBA" id="ARBA00022729"/>
    </source>
</evidence>
<proteinExistence type="inferred from homology"/>
<evidence type="ECO:0000256" key="4">
    <source>
        <dbReference type="SAM" id="SignalP"/>
    </source>
</evidence>
<dbReference type="PANTHER" id="PTHR11069">
    <property type="entry name" value="GLUCOSYLCERAMIDASE"/>
    <property type="match status" value="1"/>
</dbReference>
<keyword evidence="3 7" id="KW-0378">Hydrolase</keyword>
<dbReference type="InterPro" id="IPR049161">
    <property type="entry name" value="GH59_cat"/>
</dbReference>
<dbReference type="AlphaFoldDB" id="A0A6A5XVV0"/>
<dbReference type="Pfam" id="PF17189">
    <property type="entry name" value="Glyco_hydro_30C"/>
    <property type="match status" value="1"/>
</dbReference>
<feature type="signal peptide" evidence="4">
    <location>
        <begin position="1"/>
        <end position="16"/>
    </location>
</feature>
<evidence type="ECO:0000259" key="6">
    <source>
        <dbReference type="Pfam" id="PF17189"/>
    </source>
</evidence>
<dbReference type="RefSeq" id="XP_033385296.1">
    <property type="nucleotide sequence ID" value="XM_033530910.1"/>
</dbReference>
<evidence type="ECO:0000256" key="1">
    <source>
        <dbReference type="ARBA" id="ARBA00005382"/>
    </source>
</evidence>
<reference evidence="7" key="1">
    <citation type="journal article" date="2020" name="Stud. Mycol.">
        <title>101 Dothideomycetes genomes: a test case for predicting lifestyles and emergence of pathogens.</title>
        <authorList>
            <person name="Haridas S."/>
            <person name="Albert R."/>
            <person name="Binder M."/>
            <person name="Bloem J."/>
            <person name="Labutti K."/>
            <person name="Salamov A."/>
            <person name="Andreopoulos B."/>
            <person name="Baker S."/>
            <person name="Barry K."/>
            <person name="Bills G."/>
            <person name="Bluhm B."/>
            <person name="Cannon C."/>
            <person name="Castanera R."/>
            <person name="Culley D."/>
            <person name="Daum C."/>
            <person name="Ezra D."/>
            <person name="Gonzalez J."/>
            <person name="Henrissat B."/>
            <person name="Kuo A."/>
            <person name="Liang C."/>
            <person name="Lipzen A."/>
            <person name="Lutzoni F."/>
            <person name="Magnuson J."/>
            <person name="Mondo S."/>
            <person name="Nolan M."/>
            <person name="Ohm R."/>
            <person name="Pangilinan J."/>
            <person name="Park H.-J."/>
            <person name="Ramirez L."/>
            <person name="Alfaro M."/>
            <person name="Sun H."/>
            <person name="Tritt A."/>
            <person name="Yoshinaga Y."/>
            <person name="Zwiers L.-H."/>
            <person name="Turgeon B."/>
            <person name="Goodwin S."/>
            <person name="Spatafora J."/>
            <person name="Crous P."/>
            <person name="Grigoriev I."/>
        </authorList>
    </citation>
    <scope>NUCLEOTIDE SEQUENCE</scope>
    <source>
        <strain evidence="7">CBS 175.79</strain>
    </source>
</reference>
<dbReference type="SUPFAM" id="SSF51445">
    <property type="entry name" value="(Trans)glycosidases"/>
    <property type="match status" value="1"/>
</dbReference>
<evidence type="ECO:0000313" key="8">
    <source>
        <dbReference type="Proteomes" id="UP000799778"/>
    </source>
</evidence>
<dbReference type="InterPro" id="IPR033452">
    <property type="entry name" value="GH30_C"/>
</dbReference>